<dbReference type="GeneID" id="81390487"/>
<dbReference type="EMBL" id="JAPMSZ010000001">
    <property type="protein sequence ID" value="KAJ5114977.1"/>
    <property type="molecule type" value="Genomic_DNA"/>
</dbReference>
<dbReference type="OrthoDB" id="542013at2759"/>
<dbReference type="Gene3D" id="3.40.50.720">
    <property type="entry name" value="NAD(P)-binding Rossmann-like Domain"/>
    <property type="match status" value="1"/>
</dbReference>
<keyword evidence="1" id="KW-0560">Oxidoreductase</keyword>
<comment type="caution">
    <text evidence="2">The sequence shown here is derived from an EMBL/GenBank/DDBJ whole genome shotgun (WGS) entry which is preliminary data.</text>
</comment>
<dbReference type="GO" id="GO:0016491">
    <property type="term" value="F:oxidoreductase activity"/>
    <property type="evidence" value="ECO:0007669"/>
    <property type="project" value="UniProtKB-KW"/>
</dbReference>
<dbReference type="InterPro" id="IPR036291">
    <property type="entry name" value="NAD(P)-bd_dom_sf"/>
</dbReference>
<evidence type="ECO:0000313" key="3">
    <source>
        <dbReference type="Proteomes" id="UP001141434"/>
    </source>
</evidence>
<dbReference type="Pfam" id="PF00106">
    <property type="entry name" value="adh_short"/>
    <property type="match status" value="1"/>
</dbReference>
<organism evidence="2 3">
    <name type="scientific">Penicillium alfredii</name>
    <dbReference type="NCBI Taxonomy" id="1506179"/>
    <lineage>
        <taxon>Eukaryota</taxon>
        <taxon>Fungi</taxon>
        <taxon>Dikarya</taxon>
        <taxon>Ascomycota</taxon>
        <taxon>Pezizomycotina</taxon>
        <taxon>Eurotiomycetes</taxon>
        <taxon>Eurotiomycetidae</taxon>
        <taxon>Eurotiales</taxon>
        <taxon>Aspergillaceae</taxon>
        <taxon>Penicillium</taxon>
    </lineage>
</organism>
<name>A0A9W9KR64_9EURO</name>
<evidence type="ECO:0000313" key="2">
    <source>
        <dbReference type="EMBL" id="KAJ5114977.1"/>
    </source>
</evidence>
<dbReference type="PRINTS" id="PR00081">
    <property type="entry name" value="GDHRDH"/>
</dbReference>
<protein>
    <submittedName>
        <fullName evidence="2">Uncharacterized protein</fullName>
    </submittedName>
</protein>
<evidence type="ECO:0000256" key="1">
    <source>
        <dbReference type="ARBA" id="ARBA00023002"/>
    </source>
</evidence>
<dbReference type="SUPFAM" id="SSF51735">
    <property type="entry name" value="NAD(P)-binding Rossmann-fold domains"/>
    <property type="match status" value="1"/>
</dbReference>
<dbReference type="PANTHER" id="PTHR43157">
    <property type="entry name" value="PHOSPHATIDYLINOSITOL-GLYCAN BIOSYNTHESIS CLASS F PROTEIN-RELATED"/>
    <property type="match status" value="1"/>
</dbReference>
<proteinExistence type="predicted"/>
<gene>
    <name evidence="2" type="ORF">NUU61_000736</name>
</gene>
<keyword evidence="3" id="KW-1185">Reference proteome</keyword>
<dbReference type="AlphaFoldDB" id="A0A9W9KR64"/>
<accession>A0A9W9KR64</accession>
<dbReference type="InterPro" id="IPR002347">
    <property type="entry name" value="SDR_fam"/>
</dbReference>
<reference evidence="2" key="2">
    <citation type="journal article" date="2023" name="IMA Fungus">
        <title>Comparative genomic study of the Penicillium genus elucidates a diverse pangenome and 15 lateral gene transfer events.</title>
        <authorList>
            <person name="Petersen C."/>
            <person name="Sorensen T."/>
            <person name="Nielsen M.R."/>
            <person name="Sondergaard T.E."/>
            <person name="Sorensen J.L."/>
            <person name="Fitzpatrick D.A."/>
            <person name="Frisvad J.C."/>
            <person name="Nielsen K.L."/>
        </authorList>
    </citation>
    <scope>NUCLEOTIDE SEQUENCE</scope>
    <source>
        <strain evidence="2">IBT 34128</strain>
    </source>
</reference>
<dbReference type="PANTHER" id="PTHR43157:SF22">
    <property type="entry name" value="SHORT-CHAIN DEHYDROGENASE_REDUCTASE PHMF"/>
    <property type="match status" value="1"/>
</dbReference>
<dbReference type="Proteomes" id="UP001141434">
    <property type="component" value="Unassembled WGS sequence"/>
</dbReference>
<dbReference type="RefSeq" id="XP_056516169.1">
    <property type="nucleotide sequence ID" value="XM_056651319.1"/>
</dbReference>
<sequence length="333" mass="36914">MAGLFRLLRMQYTPPRDPRGVSFAGKTVLLTGATSGLGLEAAIKFLNSGVASLIIGSRNVERGQQAKAELEKSTNRSGVVQVWELEMNNFQSVKSFASRIDTELESLDVALLNAGLFNREYTTSAEEWEEMLQVNTLSTSLLALLLLPKLRASASESEPAHLTLVSSQQFVRVKAESLQTEGSLLEHVNAPDGFKSPKQYGISKLLLEYVVKNIADLVRNENGTLPVIVNSVSPGFCQSSLGRQYNRFYERWLMWLVYKFFARTTEQGSRSLVSATVQGAESQGKCWRSDGYLDESTALTTGPEGKRFQAKAWKEMMEILKAQATELKSILRA</sequence>
<reference evidence="2" key="1">
    <citation type="submission" date="2022-11" db="EMBL/GenBank/DDBJ databases">
        <authorList>
            <person name="Petersen C."/>
        </authorList>
    </citation>
    <scope>NUCLEOTIDE SEQUENCE</scope>
    <source>
        <strain evidence="2">IBT 34128</strain>
    </source>
</reference>